<reference evidence="1 2" key="1">
    <citation type="journal article" date="2017" name="Nat. Ecol. Evol.">
        <title>Scallop genome provides insights into evolution of bilaterian karyotype and development.</title>
        <authorList>
            <person name="Wang S."/>
            <person name="Zhang J."/>
            <person name="Jiao W."/>
            <person name="Li J."/>
            <person name="Xun X."/>
            <person name="Sun Y."/>
            <person name="Guo X."/>
            <person name="Huan P."/>
            <person name="Dong B."/>
            <person name="Zhang L."/>
            <person name="Hu X."/>
            <person name="Sun X."/>
            <person name="Wang J."/>
            <person name="Zhao C."/>
            <person name="Wang Y."/>
            <person name="Wang D."/>
            <person name="Huang X."/>
            <person name="Wang R."/>
            <person name="Lv J."/>
            <person name="Li Y."/>
            <person name="Zhang Z."/>
            <person name="Liu B."/>
            <person name="Lu W."/>
            <person name="Hui Y."/>
            <person name="Liang J."/>
            <person name="Zhou Z."/>
            <person name="Hou R."/>
            <person name="Li X."/>
            <person name="Liu Y."/>
            <person name="Li H."/>
            <person name="Ning X."/>
            <person name="Lin Y."/>
            <person name="Zhao L."/>
            <person name="Xing Q."/>
            <person name="Dou J."/>
            <person name="Li Y."/>
            <person name="Mao J."/>
            <person name="Guo H."/>
            <person name="Dou H."/>
            <person name="Li T."/>
            <person name="Mu C."/>
            <person name="Jiang W."/>
            <person name="Fu Q."/>
            <person name="Fu X."/>
            <person name="Miao Y."/>
            <person name="Liu J."/>
            <person name="Yu Q."/>
            <person name="Li R."/>
            <person name="Liao H."/>
            <person name="Li X."/>
            <person name="Kong Y."/>
            <person name="Jiang Z."/>
            <person name="Chourrout D."/>
            <person name="Li R."/>
            <person name="Bao Z."/>
        </authorList>
    </citation>
    <scope>NUCLEOTIDE SEQUENCE [LARGE SCALE GENOMIC DNA]</scope>
    <source>
        <strain evidence="1 2">PY_sf001</strain>
    </source>
</reference>
<evidence type="ECO:0000313" key="2">
    <source>
        <dbReference type="Proteomes" id="UP000242188"/>
    </source>
</evidence>
<dbReference type="InterPro" id="IPR027901">
    <property type="entry name" value="CFAP90"/>
</dbReference>
<dbReference type="Proteomes" id="UP000242188">
    <property type="component" value="Unassembled WGS sequence"/>
</dbReference>
<dbReference type="OrthoDB" id="10057935at2759"/>
<dbReference type="STRING" id="6573.A0A210QH38"/>
<dbReference type="EMBL" id="NEDP02003738">
    <property type="protein sequence ID" value="OWF48019.1"/>
    <property type="molecule type" value="Genomic_DNA"/>
</dbReference>
<protein>
    <submittedName>
        <fullName evidence="1">Uncharacterized protein</fullName>
    </submittedName>
</protein>
<dbReference type="AlphaFoldDB" id="A0A210QH38"/>
<proteinExistence type="predicted"/>
<dbReference type="PANTHER" id="PTHR34444">
    <property type="entry name" value="LOC361192"/>
    <property type="match status" value="1"/>
</dbReference>
<dbReference type="Pfam" id="PF15074">
    <property type="entry name" value="CFAP90"/>
    <property type="match status" value="1"/>
</dbReference>
<accession>A0A210QH38</accession>
<comment type="caution">
    <text evidence="1">The sequence shown here is derived from an EMBL/GenBank/DDBJ whole genome shotgun (WGS) entry which is preliminary data.</text>
</comment>
<gene>
    <name evidence="1" type="ORF">KP79_PYT13931</name>
</gene>
<evidence type="ECO:0000313" key="1">
    <source>
        <dbReference type="EMBL" id="OWF48019.1"/>
    </source>
</evidence>
<dbReference type="PANTHER" id="PTHR34444:SF3">
    <property type="match status" value="1"/>
</dbReference>
<name>A0A210QH38_MIZYE</name>
<keyword evidence="2" id="KW-1185">Reference proteome</keyword>
<sequence>MSENLFEGKMSLYGKTDTTPGELAGLWKKILQRRDRISNRHLSNVGDGSQDWPGIKQWSRQMIDDNKDTVYGPRTRTTVADVSTNYKRLFNTNYDYDSKIHRDDRKPMSTIGQAVHEEETRRTVPLLTSSQYGNRVYKPLENFSRTHVCIEHVQKGFYHKRGTGLPPLDP</sequence>
<organism evidence="1 2">
    <name type="scientific">Mizuhopecten yessoensis</name>
    <name type="common">Japanese scallop</name>
    <name type="synonym">Patinopecten yessoensis</name>
    <dbReference type="NCBI Taxonomy" id="6573"/>
    <lineage>
        <taxon>Eukaryota</taxon>
        <taxon>Metazoa</taxon>
        <taxon>Spiralia</taxon>
        <taxon>Lophotrochozoa</taxon>
        <taxon>Mollusca</taxon>
        <taxon>Bivalvia</taxon>
        <taxon>Autobranchia</taxon>
        <taxon>Pteriomorphia</taxon>
        <taxon>Pectinida</taxon>
        <taxon>Pectinoidea</taxon>
        <taxon>Pectinidae</taxon>
        <taxon>Mizuhopecten</taxon>
    </lineage>
</organism>